<protein>
    <submittedName>
        <fullName evidence="4">ABC-type amino acid transport substrate-binding protein</fullName>
    </submittedName>
</protein>
<proteinExistence type="predicted"/>
<keyword evidence="2" id="KW-1133">Transmembrane helix</keyword>
<keyword evidence="2" id="KW-0812">Transmembrane</keyword>
<sequence>MAPGSLRCLSARWASWPGLSRAGIGAVMLSVVVFVASVLMAAAQALPGADSPALRRTITVAGPANFPPFFMQDPEGRPTGSRVEAWLAWQEATGIEVEFLLDDWGVALSAFEAGEADVMDSIVATAKRRETMRFSEPFITIHSSLFYSAEMLGITDLDSARSLVIGVMTRDACEEFLRAAGFDALRAYPDPASLIEAAAAGEVRVFCMLEHQAWYLLGQRNLLDRFRAAPPLYVAQGRWAVRKGDDPLFLTVEAGFRAIPPDRWRELDQKWYGRSLEESGDRGRSDWLLQLAAILLGGVALALLWAYALRRKVRREMASREGAERWLAKRVREAQTTHWAFEAVKDNVRDIAGMASLLARDLPEGFWFPKHAYARVRLGDTCCDLIGTRPIVASMTIPVLVDGRPYGEVTVVYDALSPEQEKGDAFLAEEDRMMRLIAGRIGDQIARQRVQDSLALSEERFRLVTEVTRDVYFDIDLATGAFWVNDNYRSVIGEIPEEFDDLRAALLARAVPEDREIVQAGLFGGGQGR</sequence>
<dbReference type="Pfam" id="PF00497">
    <property type="entry name" value="SBP_bac_3"/>
    <property type="match status" value="1"/>
</dbReference>
<comment type="caution">
    <text evidence="4">The sequence shown here is derived from an EMBL/GenBank/DDBJ whole genome shotgun (WGS) entry which is preliminary data.</text>
</comment>
<dbReference type="PANTHER" id="PTHR35936:SF35">
    <property type="entry name" value="L-CYSTINE-BINDING PROTEIN TCYJ"/>
    <property type="match status" value="1"/>
</dbReference>
<dbReference type="Gene3D" id="3.40.190.10">
    <property type="entry name" value="Periplasmic binding protein-like II"/>
    <property type="match status" value="2"/>
</dbReference>
<dbReference type="Gene3D" id="3.30.450.20">
    <property type="entry name" value="PAS domain"/>
    <property type="match status" value="1"/>
</dbReference>
<feature type="transmembrane region" description="Helical" evidence="2">
    <location>
        <begin position="287"/>
        <end position="309"/>
    </location>
</feature>
<dbReference type="SUPFAM" id="SSF55785">
    <property type="entry name" value="PYP-like sensor domain (PAS domain)"/>
    <property type="match status" value="1"/>
</dbReference>
<evidence type="ECO:0000256" key="2">
    <source>
        <dbReference type="SAM" id="Phobius"/>
    </source>
</evidence>
<keyword evidence="1" id="KW-0732">Signal</keyword>
<evidence type="ECO:0000313" key="5">
    <source>
        <dbReference type="Proteomes" id="UP000295050"/>
    </source>
</evidence>
<evidence type="ECO:0000313" key="4">
    <source>
        <dbReference type="EMBL" id="TCP58346.1"/>
    </source>
</evidence>
<gene>
    <name evidence="4" type="ORF">EV663_1372</name>
</gene>
<organism evidence="4 5">
    <name type="scientific">Rhodovulum bhavnagarense</name>
    <dbReference type="NCBI Taxonomy" id="992286"/>
    <lineage>
        <taxon>Bacteria</taxon>
        <taxon>Pseudomonadati</taxon>
        <taxon>Pseudomonadota</taxon>
        <taxon>Alphaproteobacteria</taxon>
        <taxon>Rhodobacterales</taxon>
        <taxon>Paracoccaceae</taxon>
        <taxon>Rhodovulum</taxon>
    </lineage>
</organism>
<dbReference type="InterPro" id="IPR001638">
    <property type="entry name" value="Solute-binding_3/MltF_N"/>
</dbReference>
<dbReference type="EMBL" id="SLXU01000037">
    <property type="protein sequence ID" value="TCP58346.1"/>
    <property type="molecule type" value="Genomic_DNA"/>
</dbReference>
<keyword evidence="5" id="KW-1185">Reference proteome</keyword>
<name>A0A4V2SVG2_9RHOB</name>
<evidence type="ECO:0000256" key="1">
    <source>
        <dbReference type="ARBA" id="ARBA00022729"/>
    </source>
</evidence>
<feature type="transmembrane region" description="Helical" evidence="2">
    <location>
        <begin position="22"/>
        <end position="46"/>
    </location>
</feature>
<dbReference type="AlphaFoldDB" id="A0A4V2SVG2"/>
<accession>A0A4V2SVG2</accession>
<evidence type="ECO:0000259" key="3">
    <source>
        <dbReference type="SMART" id="SM00062"/>
    </source>
</evidence>
<keyword evidence="2" id="KW-0472">Membrane</keyword>
<dbReference type="SUPFAM" id="SSF53850">
    <property type="entry name" value="Periplasmic binding protein-like II"/>
    <property type="match status" value="1"/>
</dbReference>
<dbReference type="SMART" id="SM00062">
    <property type="entry name" value="PBPb"/>
    <property type="match status" value="1"/>
</dbReference>
<dbReference type="InterPro" id="IPR035965">
    <property type="entry name" value="PAS-like_dom_sf"/>
</dbReference>
<dbReference type="PANTHER" id="PTHR35936">
    <property type="entry name" value="MEMBRANE-BOUND LYTIC MUREIN TRANSGLYCOSYLASE F"/>
    <property type="match status" value="1"/>
</dbReference>
<reference evidence="4 5" key="1">
    <citation type="submission" date="2019-03" db="EMBL/GenBank/DDBJ databases">
        <title>Genomic Encyclopedia of Type Strains, Phase IV (KMG-IV): sequencing the most valuable type-strain genomes for metagenomic binning, comparative biology and taxonomic classification.</title>
        <authorList>
            <person name="Goeker M."/>
        </authorList>
    </citation>
    <scope>NUCLEOTIDE SEQUENCE [LARGE SCALE GENOMIC DNA]</scope>
    <source>
        <strain evidence="4 5">DSM 24766</strain>
    </source>
</reference>
<feature type="domain" description="Solute-binding protein family 3/N-terminal" evidence="3">
    <location>
        <begin position="57"/>
        <end position="275"/>
    </location>
</feature>
<dbReference type="Proteomes" id="UP000295050">
    <property type="component" value="Unassembled WGS sequence"/>
</dbReference>